<evidence type="ECO:0000256" key="5">
    <source>
        <dbReference type="ARBA" id="ARBA00012180"/>
    </source>
</evidence>
<dbReference type="SUPFAM" id="SSF55658">
    <property type="entry name" value="L9 N-domain-like"/>
    <property type="match status" value="1"/>
</dbReference>
<evidence type="ECO:0000259" key="12">
    <source>
        <dbReference type="PROSITE" id="PS50879"/>
    </source>
</evidence>
<evidence type="ECO:0000256" key="4">
    <source>
        <dbReference type="ARBA" id="ARBA00005300"/>
    </source>
</evidence>
<dbReference type="FunFam" id="3.40.970.10:FF:000002">
    <property type="entry name" value="Ribonuclease H"/>
    <property type="match status" value="1"/>
</dbReference>
<dbReference type="Pfam" id="PF00075">
    <property type="entry name" value="RNase_H"/>
    <property type="match status" value="1"/>
</dbReference>
<name>A0A1B6DWM3_9HEMI</name>
<dbReference type="InterPro" id="IPR011320">
    <property type="entry name" value="RNase_H1_N"/>
</dbReference>
<dbReference type="Gene3D" id="3.30.420.10">
    <property type="entry name" value="Ribonuclease H-like superfamily/Ribonuclease H"/>
    <property type="match status" value="1"/>
</dbReference>
<proteinExistence type="inferred from homology"/>
<feature type="domain" description="RNase H type-1" evidence="12">
    <location>
        <begin position="74"/>
        <end position="221"/>
    </location>
</feature>
<keyword evidence="10" id="KW-0378">Hydrolase</keyword>
<dbReference type="EC" id="3.1.26.4" evidence="5"/>
<dbReference type="Gene3D" id="3.40.970.10">
    <property type="entry name" value="Ribonuclease H1, N-terminal domain"/>
    <property type="match status" value="1"/>
</dbReference>
<dbReference type="InterPro" id="IPR037056">
    <property type="entry name" value="RNase_H1_N_sf"/>
</dbReference>
<dbReference type="AlphaFoldDB" id="A0A1B6DWM3"/>
<evidence type="ECO:0000313" key="13">
    <source>
        <dbReference type="EMBL" id="JAS30073.1"/>
    </source>
</evidence>
<dbReference type="PROSITE" id="PS50879">
    <property type="entry name" value="RNASE_H_1"/>
    <property type="match status" value="1"/>
</dbReference>
<dbReference type="PANTHER" id="PTHR10642">
    <property type="entry name" value="RIBONUCLEASE H1"/>
    <property type="match status" value="1"/>
</dbReference>
<sequence length="223" mass="25041">MTKYAVARGYNVGIYDTWEQCEKQITGYKNAKYKKFKTLQEAENFIKEHSNIPVNSTGRQILENSKSEEFIISEDGFVSVFTDGACSRNGFHDAKAGIGVWFNHGHPLNVSEPAKGITTNNSAEIQAVIKAIKIALNAGIAKLNICTDSKFVIQCMTSWIFKWKQNNWKTVSGKPVIHKDMLIVLDELVMKMECVRWEYKKGHSDDIGNTCADELACHGAKMP</sequence>
<dbReference type="FunFam" id="3.30.420.10:FF:000115">
    <property type="entry name" value="Ribonuclease H"/>
    <property type="match status" value="1"/>
</dbReference>
<dbReference type="CDD" id="cd09280">
    <property type="entry name" value="RNase_HI_eukaryote_like"/>
    <property type="match status" value="1"/>
</dbReference>
<evidence type="ECO:0000256" key="8">
    <source>
        <dbReference type="ARBA" id="ARBA00022723"/>
    </source>
</evidence>
<evidence type="ECO:0000256" key="9">
    <source>
        <dbReference type="ARBA" id="ARBA00022759"/>
    </source>
</evidence>
<dbReference type="Pfam" id="PF01693">
    <property type="entry name" value="Cauli_VI"/>
    <property type="match status" value="1"/>
</dbReference>
<evidence type="ECO:0000256" key="11">
    <source>
        <dbReference type="ARBA" id="ARBA00022842"/>
    </source>
</evidence>
<evidence type="ECO:0000256" key="2">
    <source>
        <dbReference type="ARBA" id="ARBA00001946"/>
    </source>
</evidence>
<dbReference type="GO" id="GO:0004523">
    <property type="term" value="F:RNA-DNA hybrid ribonuclease activity"/>
    <property type="evidence" value="ECO:0007669"/>
    <property type="project" value="UniProtKB-EC"/>
</dbReference>
<evidence type="ECO:0000256" key="6">
    <source>
        <dbReference type="ARBA" id="ARBA00017721"/>
    </source>
</evidence>
<dbReference type="InterPro" id="IPR009027">
    <property type="entry name" value="Ribosomal_bL9/RNase_H1_N"/>
</dbReference>
<protein>
    <recommendedName>
        <fullName evidence="6">Ribonuclease H</fullName>
        <ecNumber evidence="5">3.1.26.4</ecNumber>
    </recommendedName>
</protein>
<dbReference type="GO" id="GO:0043137">
    <property type="term" value="P:DNA replication, removal of RNA primer"/>
    <property type="evidence" value="ECO:0007669"/>
    <property type="project" value="TreeGrafter"/>
</dbReference>
<dbReference type="InterPro" id="IPR017067">
    <property type="entry name" value="RNase_H1_euk"/>
</dbReference>
<accession>A0A1B6DWM3</accession>
<comment type="similarity">
    <text evidence="4">Belongs to the RNase H family.</text>
</comment>
<dbReference type="InterPro" id="IPR050092">
    <property type="entry name" value="RNase_H"/>
</dbReference>
<gene>
    <name evidence="13" type="ORF">g.3251</name>
</gene>
<evidence type="ECO:0000256" key="10">
    <source>
        <dbReference type="ARBA" id="ARBA00022801"/>
    </source>
</evidence>
<comment type="cofactor">
    <cofactor evidence="2">
        <name>Mg(2+)</name>
        <dbReference type="ChEBI" id="CHEBI:18420"/>
    </cofactor>
</comment>
<evidence type="ECO:0000256" key="7">
    <source>
        <dbReference type="ARBA" id="ARBA00022722"/>
    </source>
</evidence>
<evidence type="ECO:0000256" key="1">
    <source>
        <dbReference type="ARBA" id="ARBA00000077"/>
    </source>
</evidence>
<organism evidence="13">
    <name type="scientific">Clastoptera arizonana</name>
    <name type="common">Arizona spittle bug</name>
    <dbReference type="NCBI Taxonomy" id="38151"/>
    <lineage>
        <taxon>Eukaryota</taxon>
        <taxon>Metazoa</taxon>
        <taxon>Ecdysozoa</taxon>
        <taxon>Arthropoda</taxon>
        <taxon>Hexapoda</taxon>
        <taxon>Insecta</taxon>
        <taxon>Pterygota</taxon>
        <taxon>Neoptera</taxon>
        <taxon>Paraneoptera</taxon>
        <taxon>Hemiptera</taxon>
        <taxon>Auchenorrhyncha</taxon>
        <taxon>Cercopoidea</taxon>
        <taxon>Clastopteridae</taxon>
        <taxon>Clastoptera</taxon>
    </lineage>
</organism>
<keyword evidence="9" id="KW-0255">Endonuclease</keyword>
<keyword evidence="8" id="KW-0479">Metal-binding</keyword>
<comment type="catalytic activity">
    <reaction evidence="1">
        <text>Endonucleolytic cleavage to 5'-phosphomonoester.</text>
        <dbReference type="EC" id="3.1.26.4"/>
    </reaction>
</comment>
<evidence type="ECO:0000256" key="3">
    <source>
        <dbReference type="ARBA" id="ARBA00004065"/>
    </source>
</evidence>
<dbReference type="PIRSF" id="PIRSF036852">
    <property type="entry name" value="Ribonuclease_H1_euk"/>
    <property type="match status" value="1"/>
</dbReference>
<dbReference type="EMBL" id="GEDC01007225">
    <property type="protein sequence ID" value="JAS30073.1"/>
    <property type="molecule type" value="Transcribed_RNA"/>
</dbReference>
<dbReference type="GO" id="GO:0003676">
    <property type="term" value="F:nucleic acid binding"/>
    <property type="evidence" value="ECO:0007669"/>
    <property type="project" value="InterPro"/>
</dbReference>
<dbReference type="InterPro" id="IPR012337">
    <property type="entry name" value="RNaseH-like_sf"/>
</dbReference>
<reference evidence="13" key="1">
    <citation type="submission" date="2015-12" db="EMBL/GenBank/DDBJ databases">
        <title>De novo transcriptome assembly of four potential Pierce s Disease insect vectors from Arizona vineyards.</title>
        <authorList>
            <person name="Tassone E.E."/>
        </authorList>
    </citation>
    <scope>NUCLEOTIDE SEQUENCE</scope>
</reference>
<dbReference type="InterPro" id="IPR036397">
    <property type="entry name" value="RNaseH_sf"/>
</dbReference>
<keyword evidence="11" id="KW-0460">Magnesium</keyword>
<keyword evidence="7" id="KW-0540">Nuclease</keyword>
<dbReference type="PANTHER" id="PTHR10642:SF26">
    <property type="entry name" value="RIBONUCLEASE H1"/>
    <property type="match status" value="1"/>
</dbReference>
<comment type="function">
    <text evidence="3">Endonuclease that specifically degrades the RNA of RNA-DNA hybrids.</text>
</comment>
<dbReference type="InterPro" id="IPR002156">
    <property type="entry name" value="RNaseH_domain"/>
</dbReference>
<dbReference type="SUPFAM" id="SSF53098">
    <property type="entry name" value="Ribonuclease H-like"/>
    <property type="match status" value="1"/>
</dbReference>
<dbReference type="GO" id="GO:0000287">
    <property type="term" value="F:magnesium ion binding"/>
    <property type="evidence" value="ECO:0007669"/>
    <property type="project" value="InterPro"/>
</dbReference>